<keyword evidence="3" id="KW-1185">Reference proteome</keyword>
<protein>
    <submittedName>
        <fullName evidence="2">Adenylate/guanylate cyclase domain-containing protein</fullName>
    </submittedName>
</protein>
<dbReference type="Pfam" id="PF00211">
    <property type="entry name" value="Guanylate_cyc"/>
    <property type="match status" value="1"/>
</dbReference>
<evidence type="ECO:0000313" key="2">
    <source>
        <dbReference type="EMBL" id="MFD1145388.1"/>
    </source>
</evidence>
<proteinExistence type="predicted"/>
<reference evidence="3" key="1">
    <citation type="journal article" date="2019" name="Int. J. Syst. Evol. Microbiol.">
        <title>The Global Catalogue of Microorganisms (GCM) 10K type strain sequencing project: providing services to taxonomists for standard genome sequencing and annotation.</title>
        <authorList>
            <consortium name="The Broad Institute Genomics Platform"/>
            <consortium name="The Broad Institute Genome Sequencing Center for Infectious Disease"/>
            <person name="Wu L."/>
            <person name="Ma J."/>
        </authorList>
    </citation>
    <scope>NUCLEOTIDE SEQUENCE [LARGE SCALE GENOMIC DNA]</scope>
    <source>
        <strain evidence="3">CCUG 55608</strain>
    </source>
</reference>
<gene>
    <name evidence="2" type="ORF">ACFQ4C_29955</name>
</gene>
<organism evidence="2 3">
    <name type="scientific">Larkinella insperata</name>
    <dbReference type="NCBI Taxonomy" id="332158"/>
    <lineage>
        <taxon>Bacteria</taxon>
        <taxon>Pseudomonadati</taxon>
        <taxon>Bacteroidota</taxon>
        <taxon>Cytophagia</taxon>
        <taxon>Cytophagales</taxon>
        <taxon>Spirosomataceae</taxon>
        <taxon>Larkinella</taxon>
    </lineage>
</organism>
<dbReference type="Proteomes" id="UP001597116">
    <property type="component" value="Unassembled WGS sequence"/>
</dbReference>
<evidence type="ECO:0000313" key="3">
    <source>
        <dbReference type="Proteomes" id="UP001597116"/>
    </source>
</evidence>
<evidence type="ECO:0000259" key="1">
    <source>
        <dbReference type="PROSITE" id="PS50125"/>
    </source>
</evidence>
<dbReference type="SUPFAM" id="SSF55073">
    <property type="entry name" value="Nucleotide cyclase"/>
    <property type="match status" value="1"/>
</dbReference>
<feature type="domain" description="Guanylate cyclase" evidence="1">
    <location>
        <begin position="45"/>
        <end position="177"/>
    </location>
</feature>
<dbReference type="Gene3D" id="3.30.70.1230">
    <property type="entry name" value="Nucleotide cyclase"/>
    <property type="match status" value="1"/>
</dbReference>
<dbReference type="InterPro" id="IPR001054">
    <property type="entry name" value="A/G_cyclase"/>
</dbReference>
<dbReference type="InterPro" id="IPR029787">
    <property type="entry name" value="Nucleotide_cyclase"/>
</dbReference>
<dbReference type="RefSeq" id="WP_379885683.1">
    <property type="nucleotide sequence ID" value="NZ_JBHTLP010000044.1"/>
</dbReference>
<comment type="caution">
    <text evidence="2">The sequence shown here is derived from an EMBL/GenBank/DDBJ whole genome shotgun (WGS) entry which is preliminary data.</text>
</comment>
<sequence>MALKDDLETEVKKIFREQWTTRNGTVVPESGDLKLANDAVKLQGTVLYADLDGSTNLVDTKSAPFAAEVYKSYLHCAAKIIRSEGGSITAYDGDRIMAVFIGDSKNTNAARTALKINYAVEKVINPSMKSIYKSTDYAVKQVVGVDTCELFIARTGIRGSNDLVWVGRAANYAAKMDALSPLYPVRITKSVYDSLNSSVKTPYGTTIWRADIWNGTTIYKSDYEWTV</sequence>
<dbReference type="PROSITE" id="PS50125">
    <property type="entry name" value="GUANYLATE_CYCLASE_2"/>
    <property type="match status" value="1"/>
</dbReference>
<accession>A0ABW3QC73</accession>
<dbReference type="EMBL" id="JBHTLP010000044">
    <property type="protein sequence ID" value="MFD1145388.1"/>
    <property type="molecule type" value="Genomic_DNA"/>
</dbReference>
<name>A0ABW3QC73_9BACT</name>